<dbReference type="Proteomes" id="UP001341840">
    <property type="component" value="Unassembled WGS sequence"/>
</dbReference>
<dbReference type="PANTHER" id="PTHR44573:SF5">
    <property type="entry name" value="2-METHYLENE-FURAN-3-ONE REDUCTASE-RELATED"/>
    <property type="match status" value="1"/>
</dbReference>
<dbReference type="InterPro" id="IPR044626">
    <property type="entry name" value="AOR-like"/>
</dbReference>
<evidence type="ECO:0000256" key="4">
    <source>
        <dbReference type="SAM" id="MobiDB-lite"/>
    </source>
</evidence>
<comment type="caution">
    <text evidence="6">The sequence shown here is derived from an EMBL/GenBank/DDBJ whole genome shotgun (WGS) entry which is preliminary data.</text>
</comment>
<sequence>MNEETARPSEYGPKPNTARAHKPSNLSFAEAANLPAAIITAYQGLERLQFSAGKSILVLGGAGGVGTLIIQLAKQVFGAGKVAAAASAGKLELLRKLGVDLPIDYTKENFQELPEKFDVVYDTVGETEKALKAIKEGGQVITIAGPAIPPAIFLFVLSDGGVLEKLKPYLESGKVKPVLDPKSPFPFSKAIEAFSYLKTNRAIGKLVIHPIP</sequence>
<comment type="similarity">
    <text evidence="1">Belongs to the zinc-containing alcohol dehydrogenase family. Quinone oxidoreductase subfamily.</text>
</comment>
<accession>A0ABU6RHS3</accession>
<evidence type="ECO:0000313" key="7">
    <source>
        <dbReference type="Proteomes" id="UP001341840"/>
    </source>
</evidence>
<reference evidence="6 7" key="1">
    <citation type="journal article" date="2023" name="Plants (Basel)">
        <title>Bridging the Gap: Combining Genomics and Transcriptomics Approaches to Understand Stylosanthes scabra, an Orphan Legume from the Brazilian Caatinga.</title>
        <authorList>
            <person name="Ferreira-Neto J.R.C."/>
            <person name="da Silva M.D."/>
            <person name="Binneck E."/>
            <person name="de Melo N.F."/>
            <person name="da Silva R.H."/>
            <person name="de Melo A.L.T.M."/>
            <person name="Pandolfi V."/>
            <person name="Bustamante F.O."/>
            <person name="Brasileiro-Vidal A.C."/>
            <person name="Benko-Iseppon A.M."/>
        </authorList>
    </citation>
    <scope>NUCLEOTIDE SEQUENCE [LARGE SCALE GENOMIC DNA]</scope>
    <source>
        <tissue evidence="6">Leaves</tissue>
    </source>
</reference>
<dbReference type="InterPro" id="IPR036291">
    <property type="entry name" value="NAD(P)-bd_dom_sf"/>
</dbReference>
<evidence type="ECO:0000313" key="6">
    <source>
        <dbReference type="EMBL" id="MED6123621.1"/>
    </source>
</evidence>
<keyword evidence="3" id="KW-0520">NAD</keyword>
<proteinExistence type="inferred from homology"/>
<evidence type="ECO:0000256" key="2">
    <source>
        <dbReference type="ARBA" id="ARBA00023002"/>
    </source>
</evidence>
<dbReference type="InterPro" id="IPR020843">
    <property type="entry name" value="ER"/>
</dbReference>
<dbReference type="Pfam" id="PF13602">
    <property type="entry name" value="ADH_zinc_N_2"/>
    <property type="match status" value="1"/>
</dbReference>
<organism evidence="6 7">
    <name type="scientific">Stylosanthes scabra</name>
    <dbReference type="NCBI Taxonomy" id="79078"/>
    <lineage>
        <taxon>Eukaryota</taxon>
        <taxon>Viridiplantae</taxon>
        <taxon>Streptophyta</taxon>
        <taxon>Embryophyta</taxon>
        <taxon>Tracheophyta</taxon>
        <taxon>Spermatophyta</taxon>
        <taxon>Magnoliopsida</taxon>
        <taxon>eudicotyledons</taxon>
        <taxon>Gunneridae</taxon>
        <taxon>Pentapetalae</taxon>
        <taxon>rosids</taxon>
        <taxon>fabids</taxon>
        <taxon>Fabales</taxon>
        <taxon>Fabaceae</taxon>
        <taxon>Papilionoideae</taxon>
        <taxon>50 kb inversion clade</taxon>
        <taxon>dalbergioids sensu lato</taxon>
        <taxon>Dalbergieae</taxon>
        <taxon>Pterocarpus clade</taxon>
        <taxon>Stylosanthes</taxon>
    </lineage>
</organism>
<dbReference type="SUPFAM" id="SSF51735">
    <property type="entry name" value="NAD(P)-binding Rossmann-fold domains"/>
    <property type="match status" value="1"/>
</dbReference>
<dbReference type="Gene3D" id="3.40.50.720">
    <property type="entry name" value="NAD(P)-binding Rossmann-like Domain"/>
    <property type="match status" value="1"/>
</dbReference>
<dbReference type="PANTHER" id="PTHR44573">
    <property type="entry name" value="NADPH-DEPENDENT ALKENAL/ONE OXIDOREDUCTASE, CHLOROPLASTIC"/>
    <property type="match status" value="1"/>
</dbReference>
<dbReference type="InterPro" id="IPR002364">
    <property type="entry name" value="Quin_OxRdtase/zeta-crystal_CS"/>
</dbReference>
<name>A0ABU6RHS3_9FABA</name>
<dbReference type="PROSITE" id="PS01162">
    <property type="entry name" value="QOR_ZETA_CRYSTAL"/>
    <property type="match status" value="1"/>
</dbReference>
<dbReference type="Gene3D" id="3.90.180.10">
    <property type="entry name" value="Medium-chain alcohol dehydrogenases, catalytic domain"/>
    <property type="match status" value="1"/>
</dbReference>
<feature type="region of interest" description="Disordered" evidence="4">
    <location>
        <begin position="1"/>
        <end position="21"/>
    </location>
</feature>
<protein>
    <recommendedName>
        <fullName evidence="5">Enoyl reductase (ER) domain-containing protein</fullName>
    </recommendedName>
</protein>
<gene>
    <name evidence="6" type="ORF">PIB30_050805</name>
</gene>
<evidence type="ECO:0000259" key="5">
    <source>
        <dbReference type="SMART" id="SM00829"/>
    </source>
</evidence>
<feature type="domain" description="Enoyl reductase (ER)" evidence="5">
    <location>
        <begin position="2"/>
        <end position="208"/>
    </location>
</feature>
<evidence type="ECO:0000256" key="1">
    <source>
        <dbReference type="ARBA" id="ARBA00010371"/>
    </source>
</evidence>
<keyword evidence="7" id="KW-1185">Reference proteome</keyword>
<keyword evidence="2" id="KW-0560">Oxidoreductase</keyword>
<dbReference type="EMBL" id="JASCZI010030561">
    <property type="protein sequence ID" value="MED6123621.1"/>
    <property type="molecule type" value="Genomic_DNA"/>
</dbReference>
<evidence type="ECO:0000256" key="3">
    <source>
        <dbReference type="ARBA" id="ARBA00023027"/>
    </source>
</evidence>
<dbReference type="SMART" id="SM00829">
    <property type="entry name" value="PKS_ER"/>
    <property type="match status" value="1"/>
</dbReference>